<evidence type="ECO:0000313" key="2">
    <source>
        <dbReference type="EMBL" id="KXB60990.1"/>
    </source>
</evidence>
<organism evidence="2 3">
    <name type="scientific">Gemella haemolysans</name>
    <dbReference type="NCBI Taxonomy" id="1379"/>
    <lineage>
        <taxon>Bacteria</taxon>
        <taxon>Bacillati</taxon>
        <taxon>Bacillota</taxon>
        <taxon>Bacilli</taxon>
        <taxon>Bacillales</taxon>
        <taxon>Gemellaceae</taxon>
        <taxon>Gemella</taxon>
    </lineage>
</organism>
<dbReference type="EMBL" id="LSDC01000047">
    <property type="protein sequence ID" value="KXB60990.1"/>
    <property type="molecule type" value="Genomic_DNA"/>
</dbReference>
<accession>A0A133ZZW6</accession>
<dbReference type="STRING" id="1379.HMPREF3186_00750"/>
<feature type="region of interest" description="Disordered" evidence="1">
    <location>
        <begin position="1"/>
        <end position="20"/>
    </location>
</feature>
<dbReference type="Proteomes" id="UP000070355">
    <property type="component" value="Unassembled WGS sequence"/>
</dbReference>
<evidence type="ECO:0000313" key="3">
    <source>
        <dbReference type="Proteomes" id="UP000070355"/>
    </source>
</evidence>
<proteinExistence type="predicted"/>
<comment type="caution">
    <text evidence="2">The sequence shown here is derived from an EMBL/GenBank/DDBJ whole genome shotgun (WGS) entry which is preliminary data.</text>
</comment>
<dbReference type="PATRIC" id="fig|1379.3.peg.728"/>
<protein>
    <submittedName>
        <fullName evidence="2">Uncharacterized protein</fullName>
    </submittedName>
</protein>
<gene>
    <name evidence="2" type="ORF">HMPREF3186_00750</name>
</gene>
<reference evidence="3" key="1">
    <citation type="submission" date="2016-01" db="EMBL/GenBank/DDBJ databases">
        <authorList>
            <person name="Mitreva M."/>
            <person name="Pepin K.H."/>
            <person name="Mihindukulasuriya K.A."/>
            <person name="Fulton R."/>
            <person name="Fronick C."/>
            <person name="O'Laughlin M."/>
            <person name="Miner T."/>
            <person name="Herter B."/>
            <person name="Rosa B.A."/>
            <person name="Cordes M."/>
            <person name="Tomlinson C."/>
            <person name="Wollam A."/>
            <person name="Palsikar V.B."/>
            <person name="Mardis E.R."/>
            <person name="Wilson R.K."/>
        </authorList>
    </citation>
    <scope>NUCLEOTIDE SEQUENCE [LARGE SCALE GENOMIC DNA]</scope>
    <source>
        <strain evidence="3">DNF01167</strain>
    </source>
</reference>
<evidence type="ECO:0000256" key="1">
    <source>
        <dbReference type="SAM" id="MobiDB-lite"/>
    </source>
</evidence>
<dbReference type="OrthoDB" id="1699217at2"/>
<name>A0A133ZZW6_9BACL</name>
<dbReference type="AlphaFoldDB" id="A0A133ZZW6"/>
<sequence>MNKISEAKLRSNKKWDDNNRERKRYINKRSTARSFIKTMEREDIPEFEALLEERKARKD</sequence>
<dbReference type="RefSeq" id="WP_060913971.1">
    <property type="nucleotide sequence ID" value="NZ_KQ959948.1"/>
</dbReference>